<dbReference type="KEGG" id="pfy:PFICI_13409"/>
<dbReference type="Pfam" id="PF06985">
    <property type="entry name" value="HET"/>
    <property type="match status" value="1"/>
</dbReference>
<dbReference type="eggNOG" id="ENOG502S8TM">
    <property type="taxonomic scope" value="Eukaryota"/>
</dbReference>
<dbReference type="RefSeq" id="XP_007840181.1">
    <property type="nucleotide sequence ID" value="XM_007841990.1"/>
</dbReference>
<dbReference type="EMBL" id="KI912119">
    <property type="protein sequence ID" value="ETS74925.1"/>
    <property type="molecule type" value="Genomic_DNA"/>
</dbReference>
<dbReference type="STRING" id="1229662.W3WLX3"/>
<dbReference type="GeneID" id="19278422"/>
<dbReference type="OrthoDB" id="5362512at2759"/>
<dbReference type="PANTHER" id="PTHR33112:SF10">
    <property type="entry name" value="TOL"/>
    <property type="match status" value="1"/>
</dbReference>
<evidence type="ECO:0000313" key="2">
    <source>
        <dbReference type="EMBL" id="ETS74925.1"/>
    </source>
</evidence>
<dbReference type="AlphaFoldDB" id="W3WLX3"/>
<dbReference type="OMA" id="STHENDR"/>
<gene>
    <name evidence="2" type="ORF">PFICI_13409</name>
</gene>
<feature type="domain" description="Heterokaryon incompatibility" evidence="1">
    <location>
        <begin position="216"/>
        <end position="364"/>
    </location>
</feature>
<accession>W3WLX3</accession>
<dbReference type="PANTHER" id="PTHR33112">
    <property type="entry name" value="DOMAIN PROTEIN, PUTATIVE-RELATED"/>
    <property type="match status" value="1"/>
</dbReference>
<reference evidence="3" key="1">
    <citation type="journal article" date="2015" name="BMC Genomics">
        <title>Genomic and transcriptomic analysis of the endophytic fungus Pestalotiopsis fici reveals its lifestyle and high potential for synthesis of natural products.</title>
        <authorList>
            <person name="Wang X."/>
            <person name="Zhang X."/>
            <person name="Liu L."/>
            <person name="Xiang M."/>
            <person name="Wang W."/>
            <person name="Sun X."/>
            <person name="Che Y."/>
            <person name="Guo L."/>
            <person name="Liu G."/>
            <person name="Guo L."/>
            <person name="Wang C."/>
            <person name="Yin W.B."/>
            <person name="Stadler M."/>
            <person name="Zhang X."/>
            <person name="Liu X."/>
        </authorList>
    </citation>
    <scope>NUCLEOTIDE SEQUENCE [LARGE SCALE GENOMIC DNA]</scope>
    <source>
        <strain evidence="3">W106-1 / CGMCC3.15140</strain>
    </source>
</reference>
<evidence type="ECO:0000259" key="1">
    <source>
        <dbReference type="Pfam" id="PF06985"/>
    </source>
</evidence>
<name>W3WLX3_PESFW</name>
<organism evidence="2 3">
    <name type="scientific">Pestalotiopsis fici (strain W106-1 / CGMCC3.15140)</name>
    <dbReference type="NCBI Taxonomy" id="1229662"/>
    <lineage>
        <taxon>Eukaryota</taxon>
        <taxon>Fungi</taxon>
        <taxon>Dikarya</taxon>
        <taxon>Ascomycota</taxon>
        <taxon>Pezizomycotina</taxon>
        <taxon>Sordariomycetes</taxon>
        <taxon>Xylariomycetidae</taxon>
        <taxon>Amphisphaeriales</taxon>
        <taxon>Sporocadaceae</taxon>
        <taxon>Pestalotiopsis</taxon>
    </lineage>
</organism>
<proteinExistence type="predicted"/>
<dbReference type="HOGENOM" id="CLU_002639_3_0_1"/>
<protein>
    <recommendedName>
        <fullName evidence="1">Heterokaryon incompatibility domain-containing protein</fullName>
    </recommendedName>
</protein>
<dbReference type="InParanoid" id="W3WLX3"/>
<dbReference type="Proteomes" id="UP000030651">
    <property type="component" value="Unassembled WGS sequence"/>
</dbReference>
<dbReference type="InterPro" id="IPR010730">
    <property type="entry name" value="HET"/>
</dbReference>
<sequence>MLCQICEAGIRDAALRLEETPKKSHLEGTSGYERVTGDTQVVVQLHSSIEGLHSSIATGCLFCRNLWVRRLYERPSLQGKDGRINLPLLEHITTVFRAEGQAITQMTLETRHDSIIVEFSDHGDWGSNGIKYFMSRLDPIEFDNHVESPVSELHTSTKDSVSLWRKWYTICKQTHHNCRLSEQNSTFRPKRLIQVYEKDSEVWSLVDETMGIVEPYATLSHCWGASQPRRLMKEDLPRFKERNLVSELPKTFVDAIDVAKSLGIYYIWIDSLCIIQDDQEDWREQSSLMRSVYTYADCNIAASWSTGSSGGLFSTSDAALKDATYINLGFEFHGCPMYQFSRISSFENDVVNAPLNTRAWVSQERYLARRQLSFTASQAYWECPELVANEQCPSGLTDNLWTRQQSLSMWRKRLVPTSEEDFRRIWSNIVEQYSGCALTKKTDKVIALSGLADHLQRTRHHTGNLYVQGLWSRDFHRQLCWTSHFSESKPKQLDRSIAPTWSWLNLDGKVQQDDAYNNPWGKYRIPWVQAEDDGIITTTDGPLSLTGIALFGTLQNHDPFGSGRYEDKVLLSRPLESPGLEPLFSLGGTFDWNVSEWPGDAAQPRELCFFMVNMSLVTEEIHGLILWQVPSAQGHVAHVRLGTLTFAGMPGRHTTSRTPLMQHIAARQGLPRCTEVIQNPGTEFAFAGAHGYMKTREQRAERVRWEMDLNRTDMKDLVYTVHIQ</sequence>
<evidence type="ECO:0000313" key="3">
    <source>
        <dbReference type="Proteomes" id="UP000030651"/>
    </source>
</evidence>
<keyword evidence="3" id="KW-1185">Reference proteome</keyword>